<dbReference type="Proteomes" id="UP000469949">
    <property type="component" value="Unassembled WGS sequence"/>
</dbReference>
<sequence>MSRYWKNRAPDIQLKPIDTVGHETKFVEETNCMTLAAAYV</sequence>
<gene>
    <name evidence="1" type="ORF">F8B43_3736</name>
</gene>
<proteinExistence type="predicted"/>
<dbReference type="AlphaFoldDB" id="A0A833J393"/>
<accession>A0A833J393</accession>
<comment type="caution">
    <text evidence="1">The sequence shown here is derived from an EMBL/GenBank/DDBJ whole genome shotgun (WGS) entry which is preliminary data.</text>
</comment>
<evidence type="ECO:0000313" key="2">
    <source>
        <dbReference type="Proteomes" id="UP000469949"/>
    </source>
</evidence>
<dbReference type="EMBL" id="WEKV01000014">
    <property type="protein sequence ID" value="KAB7783813.1"/>
    <property type="molecule type" value="Genomic_DNA"/>
</dbReference>
<evidence type="ECO:0000313" key="1">
    <source>
        <dbReference type="EMBL" id="KAB7783813.1"/>
    </source>
</evidence>
<name>A0A833J393_9HYPH</name>
<reference evidence="1 2" key="1">
    <citation type="submission" date="2019-10" db="EMBL/GenBank/DDBJ databases">
        <title>Draft Genome Sequence of the Caffeine Degrading Methylotroph Methylorubrum populi PINKEL.</title>
        <authorList>
            <person name="Dawson S.C."/>
            <person name="Zhang X."/>
            <person name="Wright M.E."/>
            <person name="Sharma G."/>
            <person name="Langner J.T."/>
            <person name="Ditty J.L."/>
            <person name="Subuyuj G.A."/>
        </authorList>
    </citation>
    <scope>NUCLEOTIDE SEQUENCE [LARGE SCALE GENOMIC DNA]</scope>
    <source>
        <strain evidence="1 2">Pinkel</strain>
    </source>
</reference>
<organism evidence="1 2">
    <name type="scientific">Methylorubrum populi</name>
    <dbReference type="NCBI Taxonomy" id="223967"/>
    <lineage>
        <taxon>Bacteria</taxon>
        <taxon>Pseudomonadati</taxon>
        <taxon>Pseudomonadota</taxon>
        <taxon>Alphaproteobacteria</taxon>
        <taxon>Hyphomicrobiales</taxon>
        <taxon>Methylobacteriaceae</taxon>
        <taxon>Methylorubrum</taxon>
    </lineage>
</organism>
<protein>
    <submittedName>
        <fullName evidence="1">Uncharacterized protein</fullName>
    </submittedName>
</protein>